<evidence type="ECO:0000256" key="18">
    <source>
        <dbReference type="ARBA" id="ARBA00049298"/>
    </source>
</evidence>
<evidence type="ECO:0000256" key="12">
    <source>
        <dbReference type="ARBA" id="ARBA00023239"/>
    </source>
</evidence>
<evidence type="ECO:0000256" key="10">
    <source>
        <dbReference type="ARBA" id="ARBA00023136"/>
    </source>
</evidence>
<dbReference type="GO" id="GO:0004364">
    <property type="term" value="F:glutathione transferase activity"/>
    <property type="evidence" value="ECO:0007669"/>
    <property type="project" value="TreeGrafter"/>
</dbReference>
<keyword evidence="6" id="KW-1133">Transmembrane helix</keyword>
<evidence type="ECO:0000256" key="22">
    <source>
        <dbReference type="ARBA" id="ARBA00076908"/>
    </source>
</evidence>
<keyword evidence="4" id="KW-0812">Transmembrane</keyword>
<keyword evidence="5" id="KW-1000">Mitochondrion outer membrane</keyword>
<evidence type="ECO:0000256" key="7">
    <source>
        <dbReference type="ARBA" id="ARBA00023002"/>
    </source>
</evidence>
<dbReference type="RefSeq" id="XP_006862555.1">
    <property type="nucleotide sequence ID" value="XM_006862493.1"/>
</dbReference>
<dbReference type="GO" id="GO:0005635">
    <property type="term" value="C:nuclear envelope"/>
    <property type="evidence" value="ECO:0007669"/>
    <property type="project" value="TreeGrafter"/>
</dbReference>
<comment type="pathway">
    <text evidence="14">Lipid metabolism; leukotriene C4 biosynthesis.</text>
</comment>
<dbReference type="GO" id="GO:0005741">
    <property type="term" value="C:mitochondrial outer membrane"/>
    <property type="evidence" value="ECO:0007669"/>
    <property type="project" value="UniProtKB-SubCell"/>
</dbReference>
<dbReference type="SUPFAM" id="SSF161084">
    <property type="entry name" value="MAPEG domain-like"/>
    <property type="match status" value="1"/>
</dbReference>
<dbReference type="GeneID" id="102826493"/>
<dbReference type="GO" id="GO:0006629">
    <property type="term" value="P:lipid metabolic process"/>
    <property type="evidence" value="ECO:0007669"/>
    <property type="project" value="UniProtKB-KW"/>
</dbReference>
<dbReference type="Pfam" id="PF01124">
    <property type="entry name" value="MAPEG"/>
    <property type="match status" value="1"/>
</dbReference>
<dbReference type="GO" id="GO:0006691">
    <property type="term" value="P:leukotriene metabolic process"/>
    <property type="evidence" value="ECO:0007669"/>
    <property type="project" value="UniProtKB-ARBA"/>
</dbReference>
<evidence type="ECO:0000256" key="21">
    <source>
        <dbReference type="ARBA" id="ARBA00075145"/>
    </source>
</evidence>
<comment type="subcellular location">
    <subcellularLocation>
        <location evidence="1">Mitochondrion outer membrane</location>
        <topology evidence="1">Multi-pass membrane protein</topology>
    </subcellularLocation>
</comment>
<comment type="catalytic activity">
    <reaction evidence="18">
        <text>leukotriene C4 = leukotriene A4 + glutathione</text>
        <dbReference type="Rhea" id="RHEA:17617"/>
        <dbReference type="ChEBI" id="CHEBI:57463"/>
        <dbReference type="ChEBI" id="CHEBI:57925"/>
        <dbReference type="ChEBI" id="CHEBI:57973"/>
        <dbReference type="EC" id="4.4.1.20"/>
    </reaction>
    <physiologicalReaction direction="right-to-left" evidence="18">
        <dbReference type="Rhea" id="RHEA:17619"/>
    </physiologicalReaction>
</comment>
<accession>A0A9B0TKS3</accession>
<dbReference type="GO" id="GO:0004602">
    <property type="term" value="F:glutathione peroxidase activity"/>
    <property type="evidence" value="ECO:0007669"/>
    <property type="project" value="TreeGrafter"/>
</dbReference>
<dbReference type="AlphaFoldDB" id="A0A9B0TKS3"/>
<dbReference type="PANTHER" id="PTHR10250:SF26">
    <property type="entry name" value="GLUTATHIONE S-TRANSFERASE 3, MITOCHONDRIAL"/>
    <property type="match status" value="1"/>
</dbReference>
<proteinExistence type="inferred from homology"/>
<dbReference type="FunFam" id="1.20.120.550:FF:000004">
    <property type="entry name" value="Microsomal glutathione S-transferase 3"/>
    <property type="match status" value="1"/>
</dbReference>
<dbReference type="Proteomes" id="UP000504623">
    <property type="component" value="Unplaced"/>
</dbReference>
<evidence type="ECO:0000256" key="13">
    <source>
        <dbReference type="ARBA" id="ARBA00023288"/>
    </source>
</evidence>
<keyword evidence="13" id="KW-0449">Lipoprotein</keyword>
<evidence type="ECO:0000256" key="5">
    <source>
        <dbReference type="ARBA" id="ARBA00022787"/>
    </source>
</evidence>
<dbReference type="PANTHER" id="PTHR10250">
    <property type="entry name" value="MICROSOMAL GLUTATHIONE S-TRANSFERASE"/>
    <property type="match status" value="1"/>
</dbReference>
<dbReference type="EC" id="4.4.1.20" evidence="16"/>
<evidence type="ECO:0000256" key="19">
    <source>
        <dbReference type="ARBA" id="ARBA00051411"/>
    </source>
</evidence>
<keyword evidence="8" id="KW-0443">Lipid metabolism</keyword>
<comment type="catalytic activity">
    <reaction evidence="17">
        <text>(5S)-hydroperoxy-(6E,8Z,11Z,14Z)-eicosatetraenoate + 2 glutathione = (5S)-hydroxy-(6E,8Z,11Z,14Z)-eicosatetraenoate + glutathione disulfide + H2O</text>
        <dbReference type="Rhea" id="RHEA:48620"/>
        <dbReference type="ChEBI" id="CHEBI:15377"/>
        <dbReference type="ChEBI" id="CHEBI:57450"/>
        <dbReference type="ChEBI" id="CHEBI:57925"/>
        <dbReference type="ChEBI" id="CHEBI:58297"/>
        <dbReference type="ChEBI" id="CHEBI:90632"/>
    </reaction>
    <physiologicalReaction direction="left-to-right" evidence="17">
        <dbReference type="Rhea" id="RHEA:48621"/>
    </physiologicalReaction>
</comment>
<keyword evidence="11" id="KW-0564">Palmitate</keyword>
<dbReference type="Gene3D" id="1.20.120.550">
    <property type="entry name" value="Membrane associated eicosanoid/glutathione metabolism-like domain"/>
    <property type="match status" value="1"/>
</dbReference>
<keyword evidence="10" id="KW-0472">Membrane</keyword>
<evidence type="ECO:0000256" key="2">
    <source>
        <dbReference type="ARBA" id="ARBA00010459"/>
    </source>
</evidence>
<keyword evidence="12" id="KW-0456">Lyase</keyword>
<evidence type="ECO:0000256" key="16">
    <source>
        <dbReference type="ARBA" id="ARBA00039056"/>
    </source>
</evidence>
<evidence type="ECO:0000256" key="15">
    <source>
        <dbReference type="ARBA" id="ARBA00037916"/>
    </source>
</evidence>
<evidence type="ECO:0000256" key="20">
    <source>
        <dbReference type="ARBA" id="ARBA00069748"/>
    </source>
</evidence>
<dbReference type="InterPro" id="IPR050997">
    <property type="entry name" value="MAPEG"/>
</dbReference>
<evidence type="ECO:0000256" key="3">
    <source>
        <dbReference type="ARBA" id="ARBA00022679"/>
    </source>
</evidence>
<dbReference type="InterPro" id="IPR001129">
    <property type="entry name" value="Membr-assoc_MAPEG"/>
</dbReference>
<keyword evidence="3" id="KW-0808">Transferase</keyword>
<keyword evidence="7" id="KW-0560">Oxidoreductase</keyword>
<evidence type="ECO:0000256" key="9">
    <source>
        <dbReference type="ARBA" id="ARBA00023128"/>
    </source>
</evidence>
<dbReference type="GO" id="GO:0005783">
    <property type="term" value="C:endoplasmic reticulum"/>
    <property type="evidence" value="ECO:0007669"/>
    <property type="project" value="TreeGrafter"/>
</dbReference>
<dbReference type="OrthoDB" id="410651at2759"/>
<evidence type="ECO:0000313" key="23">
    <source>
        <dbReference type="Proteomes" id="UP000504623"/>
    </source>
</evidence>
<reference evidence="24" key="1">
    <citation type="submission" date="2025-08" db="UniProtKB">
        <authorList>
            <consortium name="RefSeq"/>
        </authorList>
    </citation>
    <scope>IDENTIFICATION</scope>
    <source>
        <tissue evidence="24">Spleen</tissue>
    </source>
</reference>
<comment type="pathway">
    <text evidence="15">Lipid metabolism; arachidonate metabolism.</text>
</comment>
<comment type="similarity">
    <text evidence="2">Belongs to the MAPEG family.</text>
</comment>
<evidence type="ECO:0000256" key="11">
    <source>
        <dbReference type="ARBA" id="ARBA00023139"/>
    </source>
</evidence>
<dbReference type="GO" id="GO:0004464">
    <property type="term" value="F:leukotriene-C4 synthase activity"/>
    <property type="evidence" value="ECO:0007669"/>
    <property type="project" value="UniProtKB-EC"/>
</dbReference>
<gene>
    <name evidence="24" type="primary">LOC102826493</name>
</gene>
<organism evidence="23 24">
    <name type="scientific">Chrysochloris asiatica</name>
    <name type="common">Cape golden mole</name>
    <dbReference type="NCBI Taxonomy" id="185453"/>
    <lineage>
        <taxon>Eukaryota</taxon>
        <taxon>Metazoa</taxon>
        <taxon>Chordata</taxon>
        <taxon>Craniata</taxon>
        <taxon>Vertebrata</taxon>
        <taxon>Euteleostomi</taxon>
        <taxon>Mammalia</taxon>
        <taxon>Eutheria</taxon>
        <taxon>Afrotheria</taxon>
        <taxon>Chrysochloridae</taxon>
        <taxon>Chrysochlorinae</taxon>
        <taxon>Chrysochloris</taxon>
    </lineage>
</organism>
<evidence type="ECO:0000256" key="8">
    <source>
        <dbReference type="ARBA" id="ARBA00023098"/>
    </source>
</evidence>
<protein>
    <recommendedName>
        <fullName evidence="20">Glutathione S-transferase 3, mitochondrial</fullName>
        <ecNumber evidence="16">4.4.1.20</ecNumber>
    </recommendedName>
    <alternativeName>
        <fullName evidence="21">Glutathione peroxidase MGST3</fullName>
    </alternativeName>
    <alternativeName>
        <fullName evidence="22">LTC4 synthase MGST3</fullName>
    </alternativeName>
</protein>
<evidence type="ECO:0000256" key="1">
    <source>
        <dbReference type="ARBA" id="ARBA00004374"/>
    </source>
</evidence>
<evidence type="ECO:0000256" key="17">
    <source>
        <dbReference type="ARBA" id="ARBA00043664"/>
    </source>
</evidence>
<name>A0A9B0TKS3_CHRAS</name>
<evidence type="ECO:0000256" key="6">
    <source>
        <dbReference type="ARBA" id="ARBA00022989"/>
    </source>
</evidence>
<evidence type="ECO:0000313" key="24">
    <source>
        <dbReference type="RefSeq" id="XP_006862555.1"/>
    </source>
</evidence>
<comment type="catalytic activity">
    <reaction evidence="19">
        <text>15-deoxy-Delta(12,14)-prostaglandin J2 + glutathione = 15-deoxy-Delta(12,14)-prostaglandin J2-S-(R)-glutathione</text>
        <dbReference type="Rhea" id="RHEA:75963"/>
        <dbReference type="ChEBI" id="CHEBI:57925"/>
        <dbReference type="ChEBI" id="CHEBI:85236"/>
        <dbReference type="ChEBI" id="CHEBI:194498"/>
    </reaction>
    <physiologicalReaction direction="left-to-right" evidence="19">
        <dbReference type="Rhea" id="RHEA:75964"/>
    </physiologicalReaction>
</comment>
<evidence type="ECO:0000256" key="4">
    <source>
        <dbReference type="ARBA" id="ARBA00022692"/>
    </source>
</evidence>
<evidence type="ECO:0000256" key="14">
    <source>
        <dbReference type="ARBA" id="ARBA00037884"/>
    </source>
</evidence>
<sequence>MISLCPNLLQFSARPCKRCQEYIYPDVAPLRSSRILHQLRKADPEPRETVLSKAYGFMVLTGADNNLAMLAHLAINVAKAHMVEYPITYSTDPENGQLFKCIQRGHQNTLELYPPFLFFLAVGGIYHPCTVSGLGLAWIVGRVFYAYGCYTGEPNKLNQGALGSDVLIGFMGTTVCSASQQLREVKTGLGDGSKCCH</sequence>
<keyword evidence="9" id="KW-0496">Mitochondrion</keyword>
<keyword evidence="23" id="KW-1185">Reference proteome</keyword>
<dbReference type="InterPro" id="IPR023352">
    <property type="entry name" value="MAPEG-like_dom_sf"/>
</dbReference>